<protein>
    <submittedName>
        <fullName evidence="2">Unannotated protein</fullName>
    </submittedName>
</protein>
<dbReference type="EMBL" id="CAFBNF010000182">
    <property type="protein sequence ID" value="CAB4952653.1"/>
    <property type="molecule type" value="Genomic_DNA"/>
</dbReference>
<reference evidence="2" key="1">
    <citation type="submission" date="2020-05" db="EMBL/GenBank/DDBJ databases">
        <authorList>
            <person name="Chiriac C."/>
            <person name="Salcher M."/>
            <person name="Ghai R."/>
            <person name="Kavagutti S V."/>
        </authorList>
    </citation>
    <scope>NUCLEOTIDE SEQUENCE</scope>
</reference>
<gene>
    <name evidence="2" type="ORF">UFOPK3773_01498</name>
</gene>
<accession>A0A6J7KCQ6</accession>
<feature type="region of interest" description="Disordered" evidence="1">
    <location>
        <begin position="1"/>
        <end position="42"/>
    </location>
</feature>
<sequence length="67" mass="6876">MSEVTPGVTVGAGAGERVSAEAGATRPADVETTSAAAPTQTMRERHAIRARLPVNNEVPFLSLTSAL</sequence>
<evidence type="ECO:0000313" key="2">
    <source>
        <dbReference type="EMBL" id="CAB4952653.1"/>
    </source>
</evidence>
<name>A0A6J7KCQ6_9ZZZZ</name>
<feature type="compositionally biased region" description="Low complexity" evidence="1">
    <location>
        <begin position="1"/>
        <end position="11"/>
    </location>
</feature>
<dbReference type="AlphaFoldDB" id="A0A6J7KCQ6"/>
<proteinExistence type="predicted"/>
<feature type="compositionally biased region" description="Polar residues" evidence="1">
    <location>
        <begin position="31"/>
        <end position="41"/>
    </location>
</feature>
<evidence type="ECO:0000256" key="1">
    <source>
        <dbReference type="SAM" id="MobiDB-lite"/>
    </source>
</evidence>
<organism evidence="2">
    <name type="scientific">freshwater metagenome</name>
    <dbReference type="NCBI Taxonomy" id="449393"/>
    <lineage>
        <taxon>unclassified sequences</taxon>
        <taxon>metagenomes</taxon>
        <taxon>ecological metagenomes</taxon>
    </lineage>
</organism>